<dbReference type="AlphaFoldDB" id="A0A9D1SRY9"/>
<dbReference type="EMBL" id="DVOD01000042">
    <property type="protein sequence ID" value="HIU92577.1"/>
    <property type="molecule type" value="Genomic_DNA"/>
</dbReference>
<evidence type="ECO:0000313" key="1">
    <source>
        <dbReference type="EMBL" id="HIU92577.1"/>
    </source>
</evidence>
<proteinExistence type="predicted"/>
<name>A0A9D1SRY9_9CLOT</name>
<gene>
    <name evidence="1" type="ORF">IAD26_05520</name>
</gene>
<dbReference type="Proteomes" id="UP000886748">
    <property type="component" value="Unassembled WGS sequence"/>
</dbReference>
<reference evidence="1" key="1">
    <citation type="submission" date="2020-10" db="EMBL/GenBank/DDBJ databases">
        <authorList>
            <person name="Gilroy R."/>
        </authorList>
    </citation>
    <scope>NUCLEOTIDE SEQUENCE</scope>
    <source>
        <strain evidence="1">CHK154-7741</strain>
    </source>
</reference>
<organism evidence="1 2">
    <name type="scientific">Candidatus Limenecus avicola</name>
    <dbReference type="NCBI Taxonomy" id="2840847"/>
    <lineage>
        <taxon>Bacteria</taxon>
        <taxon>Bacillati</taxon>
        <taxon>Bacillota</taxon>
        <taxon>Clostridia</taxon>
        <taxon>Eubacteriales</taxon>
        <taxon>Clostridiaceae</taxon>
        <taxon>Clostridiaceae incertae sedis</taxon>
        <taxon>Candidatus Limenecus</taxon>
    </lineage>
</organism>
<accession>A0A9D1SRY9</accession>
<reference evidence="1" key="2">
    <citation type="journal article" date="2021" name="PeerJ">
        <title>Extensive microbial diversity within the chicken gut microbiome revealed by metagenomics and culture.</title>
        <authorList>
            <person name="Gilroy R."/>
            <person name="Ravi A."/>
            <person name="Getino M."/>
            <person name="Pursley I."/>
            <person name="Horton D.L."/>
            <person name="Alikhan N.F."/>
            <person name="Baker D."/>
            <person name="Gharbi K."/>
            <person name="Hall N."/>
            <person name="Watson M."/>
            <person name="Adriaenssens E.M."/>
            <person name="Foster-Nyarko E."/>
            <person name="Jarju S."/>
            <person name="Secka A."/>
            <person name="Antonio M."/>
            <person name="Oren A."/>
            <person name="Chaudhuri R.R."/>
            <person name="La Ragione R."/>
            <person name="Hildebrand F."/>
            <person name="Pallen M.J."/>
        </authorList>
    </citation>
    <scope>NUCLEOTIDE SEQUENCE</scope>
    <source>
        <strain evidence="1">CHK154-7741</strain>
    </source>
</reference>
<protein>
    <submittedName>
        <fullName evidence="1">Uncharacterized protein</fullName>
    </submittedName>
</protein>
<sequence>MDNFNFYDQSNLEKILANVKKEFEKSGKQFNDVFKSFKDTWNEQTKEINSFVSGLKNENGKIDFKNLLSGGLYNTKKQISSKYDSLRSGIDADPNLSQAQKDYYKKRYNMFEEEEEKEAYENSITGKATKKLSNEFSDGLSDMISGYKSFSDVIKDMTGSLTDFMIKQFTEAISSLLFNEATSALFNNLLGAGLNMATGGASSALGFIGGLFRHHSGGIVPSGANYSLPGTQEQLALLKGGERVLSPSENVNYENSQAASPVIVNSFNIKAWDSKDVKKYLLENRQLLNQITFEGIKNNNAHLRHIVQNA</sequence>
<evidence type="ECO:0000313" key="2">
    <source>
        <dbReference type="Proteomes" id="UP000886748"/>
    </source>
</evidence>
<comment type="caution">
    <text evidence="1">The sequence shown here is derived from an EMBL/GenBank/DDBJ whole genome shotgun (WGS) entry which is preliminary data.</text>
</comment>